<evidence type="ECO:0000256" key="3">
    <source>
        <dbReference type="ARBA" id="ARBA00022989"/>
    </source>
</evidence>
<evidence type="ECO:0000256" key="1">
    <source>
        <dbReference type="ARBA" id="ARBA00004141"/>
    </source>
</evidence>
<keyword evidence="3 5" id="KW-1133">Transmembrane helix</keyword>
<accession>A0AB36XMB0</accession>
<feature type="transmembrane region" description="Helical" evidence="5">
    <location>
        <begin position="115"/>
        <end position="136"/>
    </location>
</feature>
<dbReference type="PROSITE" id="PS50850">
    <property type="entry name" value="MFS"/>
    <property type="match status" value="1"/>
</dbReference>
<feature type="transmembrane region" description="Helical" evidence="5">
    <location>
        <begin position="379"/>
        <end position="402"/>
    </location>
</feature>
<reference evidence="7" key="2">
    <citation type="submission" date="2016-07" db="EMBL/GenBank/DDBJ databases">
        <authorList>
            <person name="Kauffman K."/>
            <person name="Arevalo P."/>
            <person name="Polz M.F."/>
        </authorList>
    </citation>
    <scope>NUCLEOTIDE SEQUENCE</scope>
    <source>
        <strain evidence="7">10N.261.52.F7</strain>
    </source>
</reference>
<evidence type="ECO:0000259" key="6">
    <source>
        <dbReference type="PROSITE" id="PS50850"/>
    </source>
</evidence>
<name>A0AB36XMB0_9VIBR</name>
<dbReference type="SUPFAM" id="SSF103473">
    <property type="entry name" value="MFS general substrate transporter"/>
    <property type="match status" value="1"/>
</dbReference>
<dbReference type="EMBL" id="MCXM01000018">
    <property type="protein sequence ID" value="PMK45837.1"/>
    <property type="molecule type" value="Genomic_DNA"/>
</dbReference>
<feature type="transmembrane region" description="Helical" evidence="5">
    <location>
        <begin position="143"/>
        <end position="163"/>
    </location>
</feature>
<dbReference type="PANTHER" id="PTHR42718:SF39">
    <property type="entry name" value="ACTINORHODIN TRANSPORTER-RELATED"/>
    <property type="match status" value="1"/>
</dbReference>
<protein>
    <recommendedName>
        <fullName evidence="6">Major facilitator superfamily (MFS) profile domain-containing protein</fullName>
    </recommendedName>
</protein>
<reference evidence="7" key="3">
    <citation type="journal article" date="2018" name="Nature">
        <title>A major lineage of non-tailed dsDNA viruses as unrecognized killers of marine bacteria.</title>
        <authorList>
            <person name="Kauffman K.M."/>
            <person name="Hussain F.A."/>
            <person name="Yang J."/>
            <person name="Arevalo P."/>
            <person name="Brown J.M."/>
            <person name="Chang W.K."/>
            <person name="VanInsberghe D."/>
            <person name="Elsherbini J."/>
            <person name="Sharma R.S."/>
            <person name="Cutler M.B."/>
            <person name="Kelly L."/>
            <person name="Polz M.F."/>
        </authorList>
    </citation>
    <scope>NUCLEOTIDE SEQUENCE</scope>
    <source>
        <strain evidence="7">10N.261.52.F7</strain>
    </source>
</reference>
<proteinExistence type="predicted"/>
<feature type="transmembrane region" description="Helical" evidence="5">
    <location>
        <begin position="510"/>
        <end position="527"/>
    </location>
</feature>
<feature type="domain" description="Major facilitator superfamily (MFS) profile" evidence="6">
    <location>
        <begin position="19"/>
        <end position="467"/>
    </location>
</feature>
<dbReference type="InterPro" id="IPR011701">
    <property type="entry name" value="MFS"/>
</dbReference>
<evidence type="ECO:0000256" key="4">
    <source>
        <dbReference type="ARBA" id="ARBA00023136"/>
    </source>
</evidence>
<dbReference type="Pfam" id="PF07690">
    <property type="entry name" value="MFS_1"/>
    <property type="match status" value="1"/>
</dbReference>
<dbReference type="InterPro" id="IPR036259">
    <property type="entry name" value="MFS_trans_sf"/>
</dbReference>
<dbReference type="AlphaFoldDB" id="A0AB36XMB0"/>
<feature type="transmembrane region" description="Helical" evidence="5">
    <location>
        <begin position="17"/>
        <end position="41"/>
    </location>
</feature>
<evidence type="ECO:0000313" key="7">
    <source>
        <dbReference type="EMBL" id="PMK45837.1"/>
    </source>
</evidence>
<dbReference type="InterPro" id="IPR020846">
    <property type="entry name" value="MFS_dom"/>
</dbReference>
<keyword evidence="2 5" id="KW-0812">Transmembrane</keyword>
<sequence length="539" mass="58730">MNADIVRPSLTESRKNWFGLITLILAQTIIVLDNVTLMLSADSLVTELSFTLSQLQVTNTIYPMIGATFMIAGGMLGLIIGWRRQIQIGMSILVLSSLWATFATTTYEFTYGARILAGIGGSLLIPAVFGYCTAFYKGKQQAIAFGVISGSIGLTGMLSPIILGGVLDTYSFRAVYALIALFSLIAIGSSFILKKGTRDRNLKFDAKGMVIASLALLSTIIALLNIERFGFIEAKGDISIFGYSPVPFLFLLGLIAFKWFFHWESTLDMRGERTLFPASLRSNKRVWFGMFFCAMTYALYPTMAFITVTYLQFSNEFSALQSGAIVGLNAFGMVTGSILTPILLYGRSTKLIMTCANMLCIIGVVMMLMAYQVGGVSYFIYYANVIFGLGCGIFAAHSPLIITTSVAQSDAEQSSGIQATSRNFGKAMGLAVMGTILTFAHSSSFKMNTLEDASLSVVTQQMIVEEQSIPFTHQQTVLNVLEERQIDEDEQKIIASIAIFGRLDAMRSTLGAFVFLILLSQGMALMIPGKSLEAIETSE</sequence>
<evidence type="ECO:0000256" key="5">
    <source>
        <dbReference type="SAM" id="Phobius"/>
    </source>
</evidence>
<comment type="caution">
    <text evidence="7">The sequence shown here is derived from an EMBL/GenBank/DDBJ whole genome shotgun (WGS) entry which is preliminary data.</text>
</comment>
<reference key="1">
    <citation type="submission" date="2016-07" db="EMBL/GenBank/DDBJ databases">
        <title>Nontailed viruses are major unrecognized killers of bacteria in the ocean.</title>
        <authorList>
            <person name="Kauffman K."/>
            <person name="Hussain F."/>
            <person name="Yang J."/>
            <person name="Arevalo P."/>
            <person name="Brown J."/>
            <person name="Cutler M."/>
            <person name="Kelly L."/>
            <person name="Polz M.F."/>
        </authorList>
    </citation>
    <scope>NUCLEOTIDE SEQUENCE [LARGE SCALE GENOMIC DNA]</scope>
    <source>
        <strain>10N.261.52.F7</strain>
    </source>
</reference>
<dbReference type="GO" id="GO:0016020">
    <property type="term" value="C:membrane"/>
    <property type="evidence" value="ECO:0007669"/>
    <property type="project" value="UniProtKB-SubCell"/>
</dbReference>
<feature type="transmembrane region" description="Helical" evidence="5">
    <location>
        <begin position="88"/>
        <end position="109"/>
    </location>
</feature>
<dbReference type="GO" id="GO:0022857">
    <property type="term" value="F:transmembrane transporter activity"/>
    <property type="evidence" value="ECO:0007669"/>
    <property type="project" value="InterPro"/>
</dbReference>
<dbReference type="Gene3D" id="1.20.1250.20">
    <property type="entry name" value="MFS general substrate transporter like domains"/>
    <property type="match status" value="2"/>
</dbReference>
<comment type="subcellular location">
    <subcellularLocation>
        <location evidence="1">Membrane</location>
        <topology evidence="1">Multi-pass membrane protein</topology>
    </subcellularLocation>
</comment>
<feature type="transmembrane region" description="Helical" evidence="5">
    <location>
        <begin position="238"/>
        <end position="261"/>
    </location>
</feature>
<feature type="transmembrane region" description="Helical" evidence="5">
    <location>
        <begin position="206"/>
        <end position="226"/>
    </location>
</feature>
<feature type="transmembrane region" description="Helical" evidence="5">
    <location>
        <begin position="351"/>
        <end position="373"/>
    </location>
</feature>
<feature type="transmembrane region" description="Helical" evidence="5">
    <location>
        <begin position="175"/>
        <end position="194"/>
    </location>
</feature>
<feature type="transmembrane region" description="Helical" evidence="5">
    <location>
        <begin position="61"/>
        <end position="81"/>
    </location>
</feature>
<feature type="transmembrane region" description="Helical" evidence="5">
    <location>
        <begin position="286"/>
        <end position="311"/>
    </location>
</feature>
<feature type="transmembrane region" description="Helical" evidence="5">
    <location>
        <begin position="323"/>
        <end position="344"/>
    </location>
</feature>
<organism evidence="7">
    <name type="scientific">Vibrio lentus</name>
    <dbReference type="NCBI Taxonomy" id="136468"/>
    <lineage>
        <taxon>Bacteria</taxon>
        <taxon>Pseudomonadati</taxon>
        <taxon>Pseudomonadota</taxon>
        <taxon>Gammaproteobacteria</taxon>
        <taxon>Vibrionales</taxon>
        <taxon>Vibrionaceae</taxon>
        <taxon>Vibrio</taxon>
    </lineage>
</organism>
<gene>
    <name evidence="7" type="ORF">BCT99_22195</name>
</gene>
<dbReference type="RefSeq" id="WP_102280490.1">
    <property type="nucleotide sequence ID" value="NZ_JAJGZN020000001.1"/>
</dbReference>
<evidence type="ECO:0000256" key="2">
    <source>
        <dbReference type="ARBA" id="ARBA00022692"/>
    </source>
</evidence>
<dbReference type="PANTHER" id="PTHR42718">
    <property type="entry name" value="MAJOR FACILITATOR SUPERFAMILY MULTIDRUG TRANSPORTER MFSC"/>
    <property type="match status" value="1"/>
</dbReference>
<keyword evidence="4 5" id="KW-0472">Membrane</keyword>